<accession>A0A392RLY0</accession>
<dbReference type="AlphaFoldDB" id="A0A392RLY0"/>
<reference evidence="1 2" key="1">
    <citation type="journal article" date="2018" name="Front. Plant Sci.">
        <title>Red Clover (Trifolium pratense) and Zigzag Clover (T. medium) - A Picture of Genomic Similarities and Differences.</title>
        <authorList>
            <person name="Dluhosova J."/>
            <person name="Istvanek J."/>
            <person name="Nedelnik J."/>
            <person name="Repkova J."/>
        </authorList>
    </citation>
    <scope>NUCLEOTIDE SEQUENCE [LARGE SCALE GENOMIC DNA]</scope>
    <source>
        <strain evidence="2">cv. 10/8</strain>
        <tissue evidence="1">Leaf</tissue>
    </source>
</reference>
<keyword evidence="2" id="KW-1185">Reference proteome</keyword>
<name>A0A392RLY0_9FABA</name>
<feature type="non-terminal residue" evidence="1">
    <location>
        <position position="39"/>
    </location>
</feature>
<comment type="caution">
    <text evidence="1">The sequence shown here is derived from an EMBL/GenBank/DDBJ whole genome shotgun (WGS) entry which is preliminary data.</text>
</comment>
<evidence type="ECO:0000313" key="2">
    <source>
        <dbReference type="Proteomes" id="UP000265520"/>
    </source>
</evidence>
<dbReference type="Proteomes" id="UP000265520">
    <property type="component" value="Unassembled WGS sequence"/>
</dbReference>
<sequence length="39" mass="4265">MPRRRRLVKLADVDTCLGSRVDIIAVVNDVGLPKTTQGT</sequence>
<evidence type="ECO:0000313" key="1">
    <source>
        <dbReference type="EMBL" id="MCI36555.1"/>
    </source>
</evidence>
<organism evidence="1 2">
    <name type="scientific">Trifolium medium</name>
    <dbReference type="NCBI Taxonomy" id="97028"/>
    <lineage>
        <taxon>Eukaryota</taxon>
        <taxon>Viridiplantae</taxon>
        <taxon>Streptophyta</taxon>
        <taxon>Embryophyta</taxon>
        <taxon>Tracheophyta</taxon>
        <taxon>Spermatophyta</taxon>
        <taxon>Magnoliopsida</taxon>
        <taxon>eudicotyledons</taxon>
        <taxon>Gunneridae</taxon>
        <taxon>Pentapetalae</taxon>
        <taxon>rosids</taxon>
        <taxon>fabids</taxon>
        <taxon>Fabales</taxon>
        <taxon>Fabaceae</taxon>
        <taxon>Papilionoideae</taxon>
        <taxon>50 kb inversion clade</taxon>
        <taxon>NPAAA clade</taxon>
        <taxon>Hologalegina</taxon>
        <taxon>IRL clade</taxon>
        <taxon>Trifolieae</taxon>
        <taxon>Trifolium</taxon>
    </lineage>
</organism>
<dbReference type="EMBL" id="LXQA010234920">
    <property type="protein sequence ID" value="MCI36555.1"/>
    <property type="molecule type" value="Genomic_DNA"/>
</dbReference>
<proteinExistence type="predicted"/>
<protein>
    <submittedName>
        <fullName evidence="1">Uncharacterized protein</fullName>
    </submittedName>
</protein>